<sequence length="213" mass="22764">MAPAGLAWQTLPEPGVLALVDTVSRRAAALARPDPADLPITELVTVEQQVARWLDPATRSDAETVLAGRLAGDPMPTLRSVCWLIASWAVVLHLRTGAAPSEVLDRLTLCGIWRGPQAPETERIWELLTAQVRTGALAALTDDVGTATAFRAAAHTRVAGYAECLLHHSLMLMSSLWLTLGAHGLEPPDVAATLAVYTHDGFDRPQGSFRPLG</sequence>
<proteinExistence type="predicted"/>
<organism evidence="1 2">
    <name type="scientific">Pseudofrankia inefficax (strain DSM 45817 / CECT 9037 / DDB 130130 / EuI1c)</name>
    <name type="common">Frankia inefficax</name>
    <dbReference type="NCBI Taxonomy" id="298654"/>
    <lineage>
        <taxon>Bacteria</taxon>
        <taxon>Bacillati</taxon>
        <taxon>Actinomycetota</taxon>
        <taxon>Actinomycetes</taxon>
        <taxon>Frankiales</taxon>
        <taxon>Frankiaceae</taxon>
        <taxon>Pseudofrankia</taxon>
    </lineage>
</organism>
<evidence type="ECO:0000313" key="2">
    <source>
        <dbReference type="Proteomes" id="UP000002484"/>
    </source>
</evidence>
<reference evidence="1 2" key="1">
    <citation type="submission" date="2010-10" db="EMBL/GenBank/DDBJ databases">
        <title>Complete sequence of Frankia sp. EuI1c.</title>
        <authorList>
            <consortium name="US DOE Joint Genome Institute"/>
            <person name="Lucas S."/>
            <person name="Copeland A."/>
            <person name="Lapidus A."/>
            <person name="Cheng J.-F."/>
            <person name="Bruce D."/>
            <person name="Goodwin L."/>
            <person name="Pitluck S."/>
            <person name="Chertkov O."/>
            <person name="Detter J.C."/>
            <person name="Han C."/>
            <person name="Tapia R."/>
            <person name="Land M."/>
            <person name="Hauser L."/>
            <person name="Jeffries C."/>
            <person name="Kyrpides N."/>
            <person name="Ivanova N."/>
            <person name="Mikhailova N."/>
            <person name="Beauchemin N."/>
            <person name="Sen A."/>
            <person name="Sur S.A."/>
            <person name="Gtari M."/>
            <person name="Wall L."/>
            <person name="Tisa L."/>
            <person name="Woyke T."/>
        </authorList>
    </citation>
    <scope>NUCLEOTIDE SEQUENCE [LARGE SCALE GENOMIC DNA]</scope>
    <source>
        <strain evidence="2">DSM 45817 / CECT 9037 / EuI1c</strain>
    </source>
</reference>
<protein>
    <submittedName>
        <fullName evidence="1">Uncharacterized protein</fullName>
    </submittedName>
</protein>
<evidence type="ECO:0000313" key="1">
    <source>
        <dbReference type="EMBL" id="ADP82776.1"/>
    </source>
</evidence>
<gene>
    <name evidence="1" type="ordered locus">FraEuI1c_4786</name>
</gene>
<keyword evidence="2" id="KW-1185">Reference proteome</keyword>
<name>E3IZK6_PSEI1</name>
<dbReference type="eggNOG" id="ENOG503446F">
    <property type="taxonomic scope" value="Bacteria"/>
</dbReference>
<accession>E3IZK6</accession>
<dbReference type="HOGENOM" id="CLU_1292826_0_0_11"/>
<dbReference type="AlphaFoldDB" id="E3IZK6"/>
<dbReference type="KEGG" id="fri:FraEuI1c_4786"/>
<dbReference type="OrthoDB" id="4539408at2"/>
<dbReference type="InParanoid" id="E3IZK6"/>
<dbReference type="RefSeq" id="WP_013425894.1">
    <property type="nucleotide sequence ID" value="NC_014666.1"/>
</dbReference>
<dbReference type="EMBL" id="CP002299">
    <property type="protein sequence ID" value="ADP82776.1"/>
    <property type="molecule type" value="Genomic_DNA"/>
</dbReference>
<dbReference type="Proteomes" id="UP000002484">
    <property type="component" value="Chromosome"/>
</dbReference>